<keyword evidence="2" id="KW-0812">Transmembrane</keyword>
<gene>
    <name evidence="3" type="ORF">METZ01_LOCUS207921</name>
</gene>
<feature type="transmembrane region" description="Helical" evidence="2">
    <location>
        <begin position="6"/>
        <end position="26"/>
    </location>
</feature>
<keyword evidence="2" id="KW-0472">Membrane</keyword>
<name>A0A382EYZ8_9ZZZZ</name>
<sequence>PTVLWLLLLVSVPITLTVAGTLELIYKKRARKLKKKSNILTKDKINLQKEIEIRKSLEKRMKRMVAQYSHTLGNTIFPDLIYKVAEKWKGHADFRKDYLVLLRAYHSEVLLKHQAEMLRVKHGSVDGSEFRRFILGDRLQEGSVDDSVAVIDILCYAAERVVDRLLNQNYSKLKLAQAKLVKKSGMDLESLRNDFEDKVYFEKKQTVLKWINEKLAKTKIGKLSPSWGKVLLRKDGYAHALLQGHFGEIFFNAFKYANHDEKEFLTIKFKEHTDKNHTWLQMTWENPCGETDKNTNGEGMEGIVVDLKLLNQNESEKFTLNSNILNNFFQLNLNYRSDMLLTPKEDTELAENFFS</sequence>
<dbReference type="AlphaFoldDB" id="A0A382EYZ8"/>
<protein>
    <submittedName>
        <fullName evidence="3">Uncharacterized protein</fullName>
    </submittedName>
</protein>
<keyword evidence="1" id="KW-0175">Coiled coil</keyword>
<proteinExistence type="predicted"/>
<evidence type="ECO:0000256" key="2">
    <source>
        <dbReference type="SAM" id="Phobius"/>
    </source>
</evidence>
<keyword evidence="2" id="KW-1133">Transmembrane helix</keyword>
<dbReference type="EMBL" id="UINC01046710">
    <property type="protein sequence ID" value="SVB55067.1"/>
    <property type="molecule type" value="Genomic_DNA"/>
</dbReference>
<evidence type="ECO:0000256" key="1">
    <source>
        <dbReference type="SAM" id="Coils"/>
    </source>
</evidence>
<evidence type="ECO:0000313" key="3">
    <source>
        <dbReference type="EMBL" id="SVB55067.1"/>
    </source>
</evidence>
<reference evidence="3" key="1">
    <citation type="submission" date="2018-05" db="EMBL/GenBank/DDBJ databases">
        <authorList>
            <person name="Lanie J.A."/>
            <person name="Ng W.-L."/>
            <person name="Kazmierczak K.M."/>
            <person name="Andrzejewski T.M."/>
            <person name="Davidsen T.M."/>
            <person name="Wayne K.J."/>
            <person name="Tettelin H."/>
            <person name="Glass J.I."/>
            <person name="Rusch D."/>
            <person name="Podicherti R."/>
            <person name="Tsui H.-C.T."/>
            <person name="Winkler M.E."/>
        </authorList>
    </citation>
    <scope>NUCLEOTIDE SEQUENCE</scope>
</reference>
<organism evidence="3">
    <name type="scientific">marine metagenome</name>
    <dbReference type="NCBI Taxonomy" id="408172"/>
    <lineage>
        <taxon>unclassified sequences</taxon>
        <taxon>metagenomes</taxon>
        <taxon>ecological metagenomes</taxon>
    </lineage>
</organism>
<feature type="non-terminal residue" evidence="3">
    <location>
        <position position="1"/>
    </location>
</feature>
<feature type="coiled-coil region" evidence="1">
    <location>
        <begin position="30"/>
        <end position="67"/>
    </location>
</feature>
<accession>A0A382EYZ8</accession>